<feature type="domain" description="MYB-CC type transcription factor LHEQLE-containing" evidence="2">
    <location>
        <begin position="1"/>
        <end position="40"/>
    </location>
</feature>
<evidence type="ECO:0000313" key="3">
    <source>
        <dbReference type="EMBL" id="SPC83591.1"/>
    </source>
</evidence>
<dbReference type="Pfam" id="PF14379">
    <property type="entry name" value="Myb_CC_LHEQLE"/>
    <property type="match status" value="1"/>
</dbReference>
<evidence type="ECO:0000256" key="1">
    <source>
        <dbReference type="SAM" id="MobiDB-lite"/>
    </source>
</evidence>
<sequence length="129" mass="14369">MQMEVQKQLHEQLEVQRTLQLRIEEHARYLQKIFEEQQKAGIALISPPTLSSLADQCQDSEMPAFFSVSWCITSHPHPAESKSDSSSPLSSKHKATDGNDSEPQVCSKRLCLEEKQESGSDETVAGNAV</sequence>
<dbReference type="InterPro" id="IPR025756">
    <property type="entry name" value="Myb_CC_LHEQLE"/>
</dbReference>
<dbReference type="GO" id="GO:0003700">
    <property type="term" value="F:DNA-binding transcription factor activity"/>
    <property type="evidence" value="ECO:0007669"/>
    <property type="project" value="InterPro"/>
</dbReference>
<evidence type="ECO:0000259" key="2">
    <source>
        <dbReference type="Pfam" id="PF14379"/>
    </source>
</evidence>
<proteinExistence type="predicted"/>
<dbReference type="PANTHER" id="PTHR31499:SF79">
    <property type="entry name" value="HTH MYB-TYPE DOMAIN-CONTAINING PROTEIN"/>
    <property type="match status" value="1"/>
</dbReference>
<reference evidence="3" key="1">
    <citation type="submission" date="2018-02" db="EMBL/GenBank/DDBJ databases">
        <authorList>
            <person name="Cohen D.B."/>
            <person name="Kent A.D."/>
        </authorList>
    </citation>
    <scope>NUCLEOTIDE SEQUENCE</scope>
</reference>
<dbReference type="EMBL" id="OIVN01000657">
    <property type="protein sequence ID" value="SPC83591.1"/>
    <property type="molecule type" value="Genomic_DNA"/>
</dbReference>
<organism evidence="3">
    <name type="scientific">Fagus sylvatica</name>
    <name type="common">Beechnut</name>
    <dbReference type="NCBI Taxonomy" id="28930"/>
    <lineage>
        <taxon>Eukaryota</taxon>
        <taxon>Viridiplantae</taxon>
        <taxon>Streptophyta</taxon>
        <taxon>Embryophyta</taxon>
        <taxon>Tracheophyta</taxon>
        <taxon>Spermatophyta</taxon>
        <taxon>Magnoliopsida</taxon>
        <taxon>eudicotyledons</taxon>
        <taxon>Gunneridae</taxon>
        <taxon>Pentapetalae</taxon>
        <taxon>rosids</taxon>
        <taxon>fabids</taxon>
        <taxon>Fagales</taxon>
        <taxon>Fagaceae</taxon>
        <taxon>Fagus</taxon>
    </lineage>
</organism>
<gene>
    <name evidence="3" type="ORF">FSB_LOCUS11473</name>
</gene>
<dbReference type="AlphaFoldDB" id="A0A2N9F9N3"/>
<protein>
    <recommendedName>
        <fullName evidence="2">MYB-CC type transcription factor LHEQLE-containing domain-containing protein</fullName>
    </recommendedName>
</protein>
<accession>A0A2N9F9N3</accession>
<name>A0A2N9F9N3_FAGSY</name>
<dbReference type="PANTHER" id="PTHR31499">
    <property type="entry name" value="MYB FAMILY TRANSCRIPTION FACTOR PHL11"/>
    <property type="match status" value="1"/>
</dbReference>
<feature type="region of interest" description="Disordered" evidence="1">
    <location>
        <begin position="75"/>
        <end position="129"/>
    </location>
</feature>
<dbReference type="InterPro" id="IPR046955">
    <property type="entry name" value="PHR1-like"/>
</dbReference>